<keyword evidence="2 3" id="KW-0479">Metal-binding</keyword>
<reference evidence="5 6" key="1">
    <citation type="submission" date="2017-07" db="EMBL/GenBank/DDBJ databases">
        <title>Genome sequence of Pseudomonas NEP1.</title>
        <authorList>
            <person name="Nascimento F.X."/>
        </authorList>
    </citation>
    <scope>NUCLEOTIDE SEQUENCE [LARGE SCALE GENOMIC DNA]</scope>
    <source>
        <strain evidence="5 6">NEP1</strain>
    </source>
</reference>
<dbReference type="Pfam" id="PF05163">
    <property type="entry name" value="DinB"/>
    <property type="match status" value="1"/>
</dbReference>
<organism evidence="5 6">
    <name type="scientific">Pseudomonas fluorescens</name>
    <dbReference type="NCBI Taxonomy" id="294"/>
    <lineage>
        <taxon>Bacteria</taxon>
        <taxon>Pseudomonadati</taxon>
        <taxon>Pseudomonadota</taxon>
        <taxon>Gammaproteobacteria</taxon>
        <taxon>Pseudomonadales</taxon>
        <taxon>Pseudomonadaceae</taxon>
        <taxon>Pseudomonas</taxon>
    </lineage>
</organism>
<protein>
    <submittedName>
        <fullName evidence="5">Damage-inducible protein DinB</fullName>
    </submittedName>
</protein>
<evidence type="ECO:0000313" key="5">
    <source>
        <dbReference type="EMBL" id="AXJ05721.1"/>
    </source>
</evidence>
<gene>
    <name evidence="5" type="ORF">CFN16_16800</name>
</gene>
<dbReference type="PANTHER" id="PTHR37302">
    <property type="entry name" value="SLR1116 PROTEIN"/>
    <property type="match status" value="1"/>
</dbReference>
<feature type="region of interest" description="Disordered" evidence="4">
    <location>
        <begin position="180"/>
        <end position="199"/>
    </location>
</feature>
<feature type="binding site" evidence="3">
    <location>
        <position position="50"/>
    </location>
    <ligand>
        <name>a divalent metal cation</name>
        <dbReference type="ChEBI" id="CHEBI:60240"/>
    </ligand>
</feature>
<dbReference type="InterPro" id="IPR034660">
    <property type="entry name" value="DinB/YfiT-like"/>
</dbReference>
<proteinExistence type="inferred from homology"/>
<dbReference type="RefSeq" id="WP_115078419.1">
    <property type="nucleotide sequence ID" value="NZ_CP022313.1"/>
</dbReference>
<dbReference type="Gene3D" id="1.20.120.450">
    <property type="entry name" value="dinb family like domain"/>
    <property type="match status" value="1"/>
</dbReference>
<sequence length="199" mass="22478">MINLATAHLLTDYKTWANQRLFDSLQALPAGETTRERKTVFKNMIGTLNHIYVVDRIWQAHLEGREHGFTTSHDLVHADLGELRQAQQEVDGWYRTWSAQQTEASLNRSIDFKFVSGDGGTMNAGAILMHVINHNNYHRGWVVQMYFEIPQMPPMTDLPVYLREVDPGFKPISAPVVEEAPTCDGQSASAASVPPDRCR</sequence>
<feature type="binding site" evidence="3">
    <location>
        <position position="134"/>
    </location>
    <ligand>
        <name>a divalent metal cation</name>
        <dbReference type="ChEBI" id="CHEBI:60240"/>
    </ligand>
</feature>
<comment type="similarity">
    <text evidence="1">Belongs to the DinB family.</text>
</comment>
<dbReference type="SUPFAM" id="SSF109854">
    <property type="entry name" value="DinB/YfiT-like putative metalloenzymes"/>
    <property type="match status" value="1"/>
</dbReference>
<accession>A0A345UZ19</accession>
<dbReference type="GO" id="GO:0046872">
    <property type="term" value="F:metal ion binding"/>
    <property type="evidence" value="ECO:0007669"/>
    <property type="project" value="UniProtKB-KW"/>
</dbReference>
<dbReference type="Proteomes" id="UP000254535">
    <property type="component" value="Chromosome"/>
</dbReference>
<name>A0A345UZ19_PSEFL</name>
<evidence type="ECO:0000313" key="6">
    <source>
        <dbReference type="Proteomes" id="UP000254535"/>
    </source>
</evidence>
<dbReference type="EMBL" id="CP022313">
    <property type="protein sequence ID" value="AXJ05721.1"/>
    <property type="molecule type" value="Genomic_DNA"/>
</dbReference>
<dbReference type="PANTHER" id="PTHR37302:SF3">
    <property type="entry name" value="DAMAGE-INDUCIBLE PROTEIN DINB"/>
    <property type="match status" value="1"/>
</dbReference>
<feature type="binding site" evidence="3">
    <location>
        <position position="138"/>
    </location>
    <ligand>
        <name>a divalent metal cation</name>
        <dbReference type="ChEBI" id="CHEBI:60240"/>
    </ligand>
</feature>
<evidence type="ECO:0000256" key="2">
    <source>
        <dbReference type="ARBA" id="ARBA00022723"/>
    </source>
</evidence>
<dbReference type="InterPro" id="IPR007837">
    <property type="entry name" value="DinB"/>
</dbReference>
<evidence type="ECO:0000256" key="3">
    <source>
        <dbReference type="PIRSR" id="PIRSR607837-1"/>
    </source>
</evidence>
<evidence type="ECO:0000256" key="4">
    <source>
        <dbReference type="SAM" id="MobiDB-lite"/>
    </source>
</evidence>
<dbReference type="AlphaFoldDB" id="A0A345UZ19"/>
<evidence type="ECO:0000256" key="1">
    <source>
        <dbReference type="ARBA" id="ARBA00008635"/>
    </source>
</evidence>